<dbReference type="InterPro" id="IPR050706">
    <property type="entry name" value="Cyclic-di-GMP_PDE-like"/>
</dbReference>
<dbReference type="Pfam" id="PF00563">
    <property type="entry name" value="EAL"/>
    <property type="match status" value="1"/>
</dbReference>
<accession>A0A3S3SHD1</accession>
<dbReference type="EMBL" id="RZTZ01000013">
    <property type="protein sequence ID" value="RVT58235.1"/>
    <property type="molecule type" value="Genomic_DNA"/>
</dbReference>
<dbReference type="GO" id="GO:0071111">
    <property type="term" value="F:cyclic-guanylate-specific phosphodiesterase activity"/>
    <property type="evidence" value="ECO:0007669"/>
    <property type="project" value="InterPro"/>
</dbReference>
<comment type="caution">
    <text evidence="2">The sequence shown here is derived from an EMBL/GenBank/DDBJ whole genome shotgun (WGS) entry which is preliminary data.</text>
</comment>
<protein>
    <submittedName>
        <fullName evidence="2">EAL domain-containing protein</fullName>
    </submittedName>
</protein>
<dbReference type="Gene3D" id="3.20.20.450">
    <property type="entry name" value="EAL domain"/>
    <property type="match status" value="1"/>
</dbReference>
<proteinExistence type="predicted"/>
<dbReference type="AlphaFoldDB" id="A0A3S3SHD1"/>
<dbReference type="InterPro" id="IPR001633">
    <property type="entry name" value="EAL_dom"/>
</dbReference>
<feature type="domain" description="EAL" evidence="1">
    <location>
        <begin position="94"/>
        <end position="346"/>
    </location>
</feature>
<name>A0A3S3SHD1_9BACI</name>
<dbReference type="CDD" id="cd01948">
    <property type="entry name" value="EAL"/>
    <property type="match status" value="1"/>
</dbReference>
<reference evidence="2 3" key="1">
    <citation type="submission" date="2019-01" db="EMBL/GenBank/DDBJ databases">
        <title>Bacillus sp. M5HDSG1-1, whole genome shotgun sequence.</title>
        <authorList>
            <person name="Tuo L."/>
        </authorList>
    </citation>
    <scope>NUCLEOTIDE SEQUENCE [LARGE SCALE GENOMIC DNA]</scope>
    <source>
        <strain evidence="2 3">M5HDSG1-1</strain>
    </source>
</reference>
<evidence type="ECO:0000313" key="3">
    <source>
        <dbReference type="Proteomes" id="UP000288024"/>
    </source>
</evidence>
<dbReference type="PANTHER" id="PTHR33121:SF15">
    <property type="entry name" value="BLUE LIGHT- AND TEMPERATURE-REGULATED ANTIREPRESSOR BLUF"/>
    <property type="match status" value="1"/>
</dbReference>
<dbReference type="SUPFAM" id="SSF141868">
    <property type="entry name" value="EAL domain-like"/>
    <property type="match status" value="1"/>
</dbReference>
<evidence type="ECO:0000313" key="2">
    <source>
        <dbReference type="EMBL" id="RVT58235.1"/>
    </source>
</evidence>
<dbReference type="PANTHER" id="PTHR33121">
    <property type="entry name" value="CYCLIC DI-GMP PHOSPHODIESTERASE PDEF"/>
    <property type="match status" value="1"/>
</dbReference>
<dbReference type="PROSITE" id="PS50883">
    <property type="entry name" value="EAL"/>
    <property type="match status" value="1"/>
</dbReference>
<dbReference type="RefSeq" id="WP_127740899.1">
    <property type="nucleotide sequence ID" value="NZ_CAJCKN010000046.1"/>
</dbReference>
<dbReference type="InterPro" id="IPR035919">
    <property type="entry name" value="EAL_sf"/>
</dbReference>
<evidence type="ECO:0000259" key="1">
    <source>
        <dbReference type="PROSITE" id="PS50883"/>
    </source>
</evidence>
<sequence length="350" mass="39880">MVCDVCVPRAKGYSVYFPDAHSMTLLLDYLKESSADEYKLVDNTTVWLLEPVFFSFVDYAAVHLGEYGIEAVEAEVFNPAKNENNKKPIHLFAKERETAWIDELISENRIITHYQPIVRIEENIPTIYGHEFLSRGLNKDESIIPPYKLFEAARVRNRVFSLDRACRLQSVRNAGIVKDKLIFINFIPTAIYVPEHCLASTFALIKELEVEPSQVVFEVVETDEVQNIDHLKSILSYYRKHGFKYALDDVGTGYNHVDKLELLDPDVVKLAIDYVNGVSKDKQKQEVALAVLQRSHAIGALALAEGVEHIDDYHFLKDMGYDLFQGYLFAKPLAVPMTDLELQGSMLQKS</sequence>
<organism evidence="2 3">
    <name type="scientific">Niallia taxi</name>
    <dbReference type="NCBI Taxonomy" id="2499688"/>
    <lineage>
        <taxon>Bacteria</taxon>
        <taxon>Bacillati</taxon>
        <taxon>Bacillota</taxon>
        <taxon>Bacilli</taxon>
        <taxon>Bacillales</taxon>
        <taxon>Bacillaceae</taxon>
        <taxon>Niallia</taxon>
    </lineage>
</organism>
<gene>
    <name evidence="2" type="ORF">EM808_22215</name>
</gene>
<dbReference type="SMART" id="SM00052">
    <property type="entry name" value="EAL"/>
    <property type="match status" value="1"/>
</dbReference>
<keyword evidence="3" id="KW-1185">Reference proteome</keyword>
<dbReference type="Proteomes" id="UP000288024">
    <property type="component" value="Unassembled WGS sequence"/>
</dbReference>